<reference evidence="2" key="1">
    <citation type="journal article" date="2021" name="Proc. Natl. Acad. Sci. U.S.A.">
        <title>A Catalog of Tens of Thousands of Viruses from Human Metagenomes Reveals Hidden Associations with Chronic Diseases.</title>
        <authorList>
            <person name="Tisza M.J."/>
            <person name="Buck C.B."/>
        </authorList>
    </citation>
    <scope>NUCLEOTIDE SEQUENCE</scope>
    <source>
        <strain evidence="2">CtJ0s2</strain>
    </source>
</reference>
<accession>A0A8S5TEZ8</accession>
<name>A0A8S5TEZ8_9CAUD</name>
<proteinExistence type="predicted"/>
<dbReference type="EMBL" id="BK032813">
    <property type="protein sequence ID" value="DAF61551.1"/>
    <property type="molecule type" value="Genomic_DNA"/>
</dbReference>
<feature type="compositionally biased region" description="Basic and acidic residues" evidence="1">
    <location>
        <begin position="54"/>
        <end position="63"/>
    </location>
</feature>
<sequence length="69" mass="7915">MCARKFISVRTEIYRRAHGDKFPSAGKIFCLPTKVRFPPQENASPSRGRRLRLRTKEGPRLDTSRGPCL</sequence>
<feature type="region of interest" description="Disordered" evidence="1">
    <location>
        <begin position="39"/>
        <end position="69"/>
    </location>
</feature>
<evidence type="ECO:0000313" key="2">
    <source>
        <dbReference type="EMBL" id="DAF61551.1"/>
    </source>
</evidence>
<evidence type="ECO:0000256" key="1">
    <source>
        <dbReference type="SAM" id="MobiDB-lite"/>
    </source>
</evidence>
<protein>
    <submittedName>
        <fullName evidence="2">Uncharacterized protein</fullName>
    </submittedName>
</protein>
<organism evidence="2">
    <name type="scientific">Siphoviridae sp. ctJ0s2</name>
    <dbReference type="NCBI Taxonomy" id="2827834"/>
    <lineage>
        <taxon>Viruses</taxon>
        <taxon>Duplodnaviria</taxon>
        <taxon>Heunggongvirae</taxon>
        <taxon>Uroviricota</taxon>
        <taxon>Caudoviricetes</taxon>
    </lineage>
</organism>